<evidence type="ECO:0000313" key="11">
    <source>
        <dbReference type="Proteomes" id="UP000290244"/>
    </source>
</evidence>
<dbReference type="PANTHER" id="PTHR46208:SF1">
    <property type="entry name" value="MITOCHONDRIAL IMPORT RECEPTOR SUBUNIT TOM70"/>
    <property type="match status" value="1"/>
</dbReference>
<dbReference type="GO" id="GO:0030943">
    <property type="term" value="F:mitochondrion targeting sequence binding"/>
    <property type="evidence" value="ECO:0007669"/>
    <property type="project" value="TreeGrafter"/>
</dbReference>
<dbReference type="GO" id="GO:0030150">
    <property type="term" value="P:protein import into mitochondrial matrix"/>
    <property type="evidence" value="ECO:0007669"/>
    <property type="project" value="TreeGrafter"/>
</dbReference>
<dbReference type="Pfam" id="PF07719">
    <property type="entry name" value="TPR_2"/>
    <property type="match status" value="1"/>
</dbReference>
<reference evidence="10 11" key="1">
    <citation type="submission" date="2018-12" db="EMBL/GenBank/DDBJ databases">
        <title>Complete genome of Litorilituus sediminis.</title>
        <authorList>
            <person name="Liu A."/>
            <person name="Rong J."/>
        </authorList>
    </citation>
    <scope>NUCLEOTIDE SEQUENCE [LARGE SCALE GENOMIC DNA]</scope>
    <source>
        <strain evidence="10 11">JCM 17549</strain>
    </source>
</reference>
<keyword evidence="2" id="KW-0812">Transmembrane</keyword>
<dbReference type="Gene3D" id="1.25.40.10">
    <property type="entry name" value="Tetratricopeptide repeat domain"/>
    <property type="match status" value="4"/>
</dbReference>
<dbReference type="Pfam" id="PF14559">
    <property type="entry name" value="TPR_19"/>
    <property type="match status" value="1"/>
</dbReference>
<evidence type="ECO:0000256" key="8">
    <source>
        <dbReference type="PROSITE-ProRule" id="PRU00339"/>
    </source>
</evidence>
<feature type="repeat" description="TPR" evidence="8">
    <location>
        <begin position="467"/>
        <end position="500"/>
    </location>
</feature>
<dbReference type="RefSeq" id="WP_130602768.1">
    <property type="nucleotide sequence ID" value="NZ_CP034759.1"/>
</dbReference>
<feature type="signal peptide" evidence="9">
    <location>
        <begin position="1"/>
        <end position="20"/>
    </location>
</feature>
<dbReference type="GO" id="GO:0016020">
    <property type="term" value="C:membrane"/>
    <property type="evidence" value="ECO:0007669"/>
    <property type="project" value="UniProtKB-SubCell"/>
</dbReference>
<dbReference type="AlphaFoldDB" id="A0A4V0ZG96"/>
<dbReference type="Proteomes" id="UP000290244">
    <property type="component" value="Chromosome"/>
</dbReference>
<evidence type="ECO:0000313" key="10">
    <source>
        <dbReference type="EMBL" id="QBG36530.1"/>
    </source>
</evidence>
<dbReference type="SMART" id="SM00028">
    <property type="entry name" value="TPR"/>
    <property type="match status" value="9"/>
</dbReference>
<dbReference type="Pfam" id="PF13432">
    <property type="entry name" value="TPR_16"/>
    <property type="match status" value="1"/>
</dbReference>
<evidence type="ECO:0000256" key="5">
    <source>
        <dbReference type="ARBA" id="ARBA00022989"/>
    </source>
</evidence>
<gene>
    <name evidence="10" type="primary">prsT</name>
    <name evidence="10" type="ORF">EMK97_12780</name>
</gene>
<name>A0A4V0ZG96_9GAMM</name>
<evidence type="ECO:0000256" key="9">
    <source>
        <dbReference type="SAM" id="SignalP"/>
    </source>
</evidence>
<feature type="chain" id="PRO_5020842464" evidence="9">
    <location>
        <begin position="21"/>
        <end position="914"/>
    </location>
</feature>
<keyword evidence="6" id="KW-0472">Membrane</keyword>
<dbReference type="SUPFAM" id="SSF48452">
    <property type="entry name" value="TPR-like"/>
    <property type="match status" value="5"/>
</dbReference>
<dbReference type="PROSITE" id="PS51257">
    <property type="entry name" value="PROKAR_LIPOPROTEIN"/>
    <property type="match status" value="1"/>
</dbReference>
<dbReference type="InterPro" id="IPR014266">
    <property type="entry name" value="PEP-CTERM_TPR_PrsT"/>
</dbReference>
<dbReference type="PROSITE" id="PS50005">
    <property type="entry name" value="TPR"/>
    <property type="match status" value="2"/>
</dbReference>
<dbReference type="InterPro" id="IPR011990">
    <property type="entry name" value="TPR-like_helical_dom_sf"/>
</dbReference>
<keyword evidence="9" id="KW-0732">Signal</keyword>
<evidence type="ECO:0000256" key="6">
    <source>
        <dbReference type="ARBA" id="ARBA00023136"/>
    </source>
</evidence>
<dbReference type="PANTHER" id="PTHR46208">
    <property type="entry name" value="MITOCHONDRIAL IMPORT RECEPTOR SUBUNIT TOM70"/>
    <property type="match status" value="1"/>
</dbReference>
<feature type="repeat" description="TPR" evidence="8">
    <location>
        <begin position="801"/>
        <end position="834"/>
    </location>
</feature>
<dbReference type="KEGG" id="lsd:EMK97_12780"/>
<dbReference type="OrthoDB" id="7052525at2"/>
<evidence type="ECO:0000256" key="4">
    <source>
        <dbReference type="ARBA" id="ARBA00022803"/>
    </source>
</evidence>
<protein>
    <submittedName>
        <fullName evidence="10">PEP-CTERM system TPR-repeat protein PrsT</fullName>
    </submittedName>
</protein>
<keyword evidence="4 8" id="KW-0802">TPR repeat</keyword>
<comment type="similarity">
    <text evidence="7">Belongs to the Tom70 family.</text>
</comment>
<dbReference type="EMBL" id="CP034759">
    <property type="protein sequence ID" value="QBG36530.1"/>
    <property type="molecule type" value="Genomic_DNA"/>
</dbReference>
<sequence>MKFVKASVCLSVLLALSACSEKETVEGHLSNAKTYLSENKVNEGVIELKNAIKLDTKNAEARFLLGKLYLELGDGLAAVKELERARTLKYADNKVLPLLARAYILTDADADVLALTDAAQVLSSVEQSQYFAYKTLAALRLEDIPLAKASAEIANDANEQGVYAMLAQAYVQLAENNFEQAQTLVTRILTIDSNLPDVLMLQGQVATLMKNYLLASESFKQYQQLQPRSGVVQLLLADALLKAGEYLEAEKYADAILASISGQPFAHYIKAMARFQQQDYKKASEHAEQALSADFNQFNLKLVAGASAFHLKNWEQSHHHLSTIVNYLPTEHQARRMLAVSQLELGLVDEISATLGDFDAENEDDVQFLSSVSFKLLELGATNEAKKLIERSNQLAQPDANQNARQGILKLMMNDPSGIQDLKDAVQLNPEFIEAELALAFAALQANDIEQAKTIANKWQEKYPEKAGGFNLMASIHIKLEEFQQAEQQLQKSLAIEENNVFAITEQLRIARLQKNETLSKERAEQAIALYPYNNKVLRHYFGIYKNEQALEKLADAYNQDKKNIPKAMLYSEALIVLSELNKAISVLQAFEHESKLPKRYWQLLSLVYRQKQDASQVQSTFEKWLKANPYHIEPVVLLADFYAGQRKFDRGLIVVNRAFDYHPDNLILQLVKMQLLLNSKQIEQAKQSYNKLALTDINDNLKKGLLGRIMLLERKYTQAVPKLESFYTAYPSSQNAVYLTAAYLGDNDKGKAVQVLEKHLQKEPENARIKTMLAGLYLDNDKNKAISAYTEIAKQQPRNVVANNNLAWLYLEQGEVDKAFEHAEKAMELAPQIANVVDTYGKILLKKGDKRAALKQATRANELANGKDVDIELNYIEALIANSRNNEAKTLLSALQPKTNAQQEKKDALLAKL</sequence>
<evidence type="ECO:0000256" key="1">
    <source>
        <dbReference type="ARBA" id="ARBA00004167"/>
    </source>
</evidence>
<keyword evidence="5" id="KW-1133">Transmembrane helix</keyword>
<keyword evidence="11" id="KW-1185">Reference proteome</keyword>
<evidence type="ECO:0000256" key="7">
    <source>
        <dbReference type="ARBA" id="ARBA00038030"/>
    </source>
</evidence>
<evidence type="ECO:0000256" key="2">
    <source>
        <dbReference type="ARBA" id="ARBA00022692"/>
    </source>
</evidence>
<accession>A0A4V0ZG96</accession>
<dbReference type="InterPro" id="IPR019734">
    <property type="entry name" value="TPR_rpt"/>
</dbReference>
<keyword evidence="3" id="KW-0677">Repeat</keyword>
<comment type="subcellular location">
    <subcellularLocation>
        <location evidence="1">Membrane</location>
        <topology evidence="1">Single-pass membrane protein</topology>
    </subcellularLocation>
</comment>
<dbReference type="InterPro" id="IPR013105">
    <property type="entry name" value="TPR_2"/>
</dbReference>
<dbReference type="GO" id="GO:0008320">
    <property type="term" value="F:protein transmembrane transporter activity"/>
    <property type="evidence" value="ECO:0007669"/>
    <property type="project" value="TreeGrafter"/>
</dbReference>
<proteinExistence type="inferred from homology"/>
<organism evidence="10 11">
    <name type="scientific">Litorilituus sediminis</name>
    <dbReference type="NCBI Taxonomy" id="718192"/>
    <lineage>
        <taxon>Bacteria</taxon>
        <taxon>Pseudomonadati</taxon>
        <taxon>Pseudomonadota</taxon>
        <taxon>Gammaproteobacteria</taxon>
        <taxon>Alteromonadales</taxon>
        <taxon>Colwelliaceae</taxon>
        <taxon>Litorilituus</taxon>
    </lineage>
</organism>
<dbReference type="NCBIfam" id="TIGR02917">
    <property type="entry name" value="PEP_TPR_lipo"/>
    <property type="match status" value="1"/>
</dbReference>
<evidence type="ECO:0000256" key="3">
    <source>
        <dbReference type="ARBA" id="ARBA00022737"/>
    </source>
</evidence>